<evidence type="ECO:0000256" key="4">
    <source>
        <dbReference type="SAM" id="SignalP"/>
    </source>
</evidence>
<dbReference type="AlphaFoldDB" id="A0A5N8XU35"/>
<dbReference type="OrthoDB" id="273314at2"/>
<keyword evidence="2 3" id="KW-0326">Glycosidase</keyword>
<evidence type="ECO:0000256" key="1">
    <source>
        <dbReference type="ARBA" id="ARBA00022801"/>
    </source>
</evidence>
<reference evidence="6 7" key="1">
    <citation type="submission" date="2019-07" db="EMBL/GenBank/DDBJ databases">
        <title>New species of Amycolatopsis and Streptomyces.</title>
        <authorList>
            <person name="Duangmal K."/>
            <person name="Teo W.F.A."/>
            <person name="Lipun K."/>
        </authorList>
    </citation>
    <scope>NUCLEOTIDE SEQUENCE [LARGE SCALE GENOMIC DNA]</scope>
    <source>
        <strain evidence="6 7">NBRC 106415</strain>
    </source>
</reference>
<dbReference type="InterPro" id="IPR001547">
    <property type="entry name" value="Glyco_hydro_5"/>
</dbReference>
<protein>
    <submittedName>
        <fullName evidence="6">Glycoside hydrolase family 5 protein</fullName>
    </submittedName>
</protein>
<keyword evidence="1 3" id="KW-0378">Hydrolase</keyword>
<dbReference type="PANTHER" id="PTHR34142:SF1">
    <property type="entry name" value="GLYCOSIDE HYDROLASE FAMILY 5 DOMAIN-CONTAINING PROTEIN"/>
    <property type="match status" value="1"/>
</dbReference>
<keyword evidence="4" id="KW-0732">Signal</keyword>
<accession>A0A5N8XU35</accession>
<dbReference type="RefSeq" id="WP_152776234.1">
    <property type="nucleotide sequence ID" value="NZ_VJZC01000480.1"/>
</dbReference>
<organism evidence="6 7">
    <name type="scientific">Streptomyces spongiae</name>
    <dbReference type="NCBI Taxonomy" id="565072"/>
    <lineage>
        <taxon>Bacteria</taxon>
        <taxon>Bacillati</taxon>
        <taxon>Actinomycetota</taxon>
        <taxon>Actinomycetes</taxon>
        <taxon>Kitasatosporales</taxon>
        <taxon>Streptomycetaceae</taxon>
        <taxon>Streptomyces</taxon>
    </lineage>
</organism>
<dbReference type="EMBL" id="VJZC01000480">
    <property type="protein sequence ID" value="MPY62903.1"/>
    <property type="molecule type" value="Genomic_DNA"/>
</dbReference>
<dbReference type="SUPFAM" id="SSF51445">
    <property type="entry name" value="(Trans)glycosidases"/>
    <property type="match status" value="1"/>
</dbReference>
<dbReference type="Proteomes" id="UP000400924">
    <property type="component" value="Unassembled WGS sequence"/>
</dbReference>
<dbReference type="Gene3D" id="3.20.20.80">
    <property type="entry name" value="Glycosidases"/>
    <property type="match status" value="1"/>
</dbReference>
<dbReference type="Pfam" id="PF00150">
    <property type="entry name" value="Cellulase"/>
    <property type="match status" value="1"/>
</dbReference>
<dbReference type="InterPro" id="IPR017853">
    <property type="entry name" value="GH"/>
</dbReference>
<gene>
    <name evidence="6" type="ORF">FNH08_38855</name>
</gene>
<evidence type="ECO:0000256" key="2">
    <source>
        <dbReference type="ARBA" id="ARBA00023295"/>
    </source>
</evidence>
<keyword evidence="7" id="KW-1185">Reference proteome</keyword>
<sequence>MRKTPASPRITPRLRAACVAIALGATSATALAGSPANASPSGDTSRLSRDTTQFKGVNWADPRDNFADDPVVLSGLSTSDTYAQTYTKASRVISAFRANLGANTVRLPINPYTVNGSYWKSYRGVIDAASDKGFKVILSYWEGTGARKDGFIDDTATYWPMWDTVVKAYKGDKHVYFEPMNEPHGYTDTEWADIAAQWLATYPKVPRNRVFVSGAGYNDHVTSVCADPRLKGTYLSLHHYGFWKEYATYDQWVADLKERIGDCANRTVADEFGAPMTTGFDYNKPTPDNNFINYVQAVTDTFRELKMGSVYWPGLRTDDTYSLQTLTGNPARPWLATTNQSGADRLAWGWGRGKPVQP</sequence>
<feature type="signal peptide" evidence="4">
    <location>
        <begin position="1"/>
        <end position="32"/>
    </location>
</feature>
<dbReference type="GO" id="GO:0004553">
    <property type="term" value="F:hydrolase activity, hydrolyzing O-glycosyl compounds"/>
    <property type="evidence" value="ECO:0007669"/>
    <property type="project" value="InterPro"/>
</dbReference>
<comment type="caution">
    <text evidence="6">The sequence shown here is derived from an EMBL/GenBank/DDBJ whole genome shotgun (WGS) entry which is preliminary data.</text>
</comment>
<feature type="domain" description="Glycoside hydrolase family 5" evidence="5">
    <location>
        <begin position="69"/>
        <end position="312"/>
    </location>
</feature>
<evidence type="ECO:0000313" key="6">
    <source>
        <dbReference type="EMBL" id="MPY62903.1"/>
    </source>
</evidence>
<dbReference type="PANTHER" id="PTHR34142">
    <property type="entry name" value="ENDO-BETA-1,4-GLUCANASE A"/>
    <property type="match status" value="1"/>
</dbReference>
<evidence type="ECO:0000313" key="7">
    <source>
        <dbReference type="Proteomes" id="UP000400924"/>
    </source>
</evidence>
<proteinExistence type="inferred from homology"/>
<name>A0A5N8XU35_9ACTN</name>
<evidence type="ECO:0000256" key="3">
    <source>
        <dbReference type="RuleBase" id="RU361153"/>
    </source>
</evidence>
<comment type="similarity">
    <text evidence="3">Belongs to the glycosyl hydrolase 5 (cellulase A) family.</text>
</comment>
<feature type="chain" id="PRO_5039663005" evidence="4">
    <location>
        <begin position="33"/>
        <end position="358"/>
    </location>
</feature>
<dbReference type="GO" id="GO:0009251">
    <property type="term" value="P:glucan catabolic process"/>
    <property type="evidence" value="ECO:0007669"/>
    <property type="project" value="TreeGrafter"/>
</dbReference>
<evidence type="ECO:0000259" key="5">
    <source>
        <dbReference type="Pfam" id="PF00150"/>
    </source>
</evidence>